<keyword evidence="3 7" id="KW-0812">Transmembrane</keyword>
<evidence type="ECO:0000259" key="9">
    <source>
        <dbReference type="Pfam" id="PF12704"/>
    </source>
</evidence>
<evidence type="ECO:0000256" key="1">
    <source>
        <dbReference type="ARBA" id="ARBA00004651"/>
    </source>
</evidence>
<keyword evidence="5 7" id="KW-0472">Membrane</keyword>
<protein>
    <submittedName>
        <fullName evidence="10">ABC-type transport system, involved in lipoprotein release</fullName>
    </submittedName>
</protein>
<evidence type="ECO:0000256" key="3">
    <source>
        <dbReference type="ARBA" id="ARBA00022692"/>
    </source>
</evidence>
<name>A0ABM8V7B5_THEXY</name>
<feature type="transmembrane region" description="Helical" evidence="7">
    <location>
        <begin position="20"/>
        <end position="42"/>
    </location>
</feature>
<dbReference type="Pfam" id="PF02687">
    <property type="entry name" value="FtsX"/>
    <property type="match status" value="2"/>
</dbReference>
<evidence type="ECO:0000256" key="2">
    <source>
        <dbReference type="ARBA" id="ARBA00022475"/>
    </source>
</evidence>
<feature type="domain" description="ABC3 transporter permease C-terminal" evidence="8">
    <location>
        <begin position="241"/>
        <end position="361"/>
    </location>
</feature>
<proteinExistence type="inferred from homology"/>
<comment type="similarity">
    <text evidence="6">Belongs to the ABC-4 integral membrane protein family.</text>
</comment>
<dbReference type="InterPro" id="IPR050250">
    <property type="entry name" value="Macrolide_Exporter_MacB"/>
</dbReference>
<dbReference type="Proteomes" id="UP000681526">
    <property type="component" value="Unassembled WGS sequence"/>
</dbReference>
<reference evidence="10 11" key="1">
    <citation type="submission" date="2021-04" db="EMBL/GenBank/DDBJ databases">
        <authorList>
            <person name="Rakotoarivonina H."/>
        </authorList>
    </citation>
    <scope>NUCLEOTIDE SEQUENCE [LARGE SCALE GENOMIC DNA]</scope>
    <source>
        <strain evidence="10 11">XE</strain>
    </source>
</reference>
<evidence type="ECO:0000256" key="5">
    <source>
        <dbReference type="ARBA" id="ARBA00023136"/>
    </source>
</evidence>
<keyword evidence="10" id="KW-0449">Lipoprotein</keyword>
<feature type="domain" description="MacB-like periplasmic core" evidence="9">
    <location>
        <begin position="25"/>
        <end position="213"/>
    </location>
</feature>
<dbReference type="Pfam" id="PF12704">
    <property type="entry name" value="MacB_PCD"/>
    <property type="match status" value="1"/>
</dbReference>
<feature type="transmembrane region" description="Helical" evidence="7">
    <location>
        <begin position="285"/>
        <end position="310"/>
    </location>
</feature>
<feature type="transmembrane region" description="Helical" evidence="7">
    <location>
        <begin position="461"/>
        <end position="481"/>
    </location>
</feature>
<comment type="subcellular location">
    <subcellularLocation>
        <location evidence="1">Cell membrane</location>
        <topology evidence="1">Multi-pass membrane protein</topology>
    </subcellularLocation>
</comment>
<keyword evidence="4 7" id="KW-1133">Transmembrane helix</keyword>
<keyword evidence="2" id="KW-1003">Cell membrane</keyword>
<dbReference type="EMBL" id="CAJRAY010000080">
    <property type="protein sequence ID" value="CAG5091253.1"/>
    <property type="molecule type" value="Genomic_DNA"/>
</dbReference>
<dbReference type="InterPro" id="IPR025857">
    <property type="entry name" value="MacB_PCD"/>
</dbReference>
<dbReference type="RefSeq" id="WP_213485489.1">
    <property type="nucleotide sequence ID" value="NZ_CAJRAY010000080.1"/>
</dbReference>
<comment type="caution">
    <text evidence="10">The sequence shown here is derived from an EMBL/GenBank/DDBJ whole genome shotgun (WGS) entry which is preliminary data.</text>
</comment>
<accession>A0ABM8V7B5</accession>
<feature type="transmembrane region" description="Helical" evidence="7">
    <location>
        <begin position="738"/>
        <end position="759"/>
    </location>
</feature>
<keyword evidence="11" id="KW-1185">Reference proteome</keyword>
<feature type="domain" description="ABC3 transporter permease C-terminal" evidence="8">
    <location>
        <begin position="685"/>
        <end position="798"/>
    </location>
</feature>
<gene>
    <name evidence="10" type="primary">txxe 3056</name>
    <name evidence="10" type="ORF">TXXE_15350</name>
</gene>
<evidence type="ECO:0000256" key="6">
    <source>
        <dbReference type="ARBA" id="ARBA00038076"/>
    </source>
</evidence>
<dbReference type="InterPro" id="IPR003838">
    <property type="entry name" value="ABC3_permease_C"/>
</dbReference>
<dbReference type="PANTHER" id="PTHR30572:SF4">
    <property type="entry name" value="ABC TRANSPORTER PERMEASE YTRF"/>
    <property type="match status" value="1"/>
</dbReference>
<dbReference type="PANTHER" id="PTHR30572">
    <property type="entry name" value="MEMBRANE COMPONENT OF TRANSPORTER-RELATED"/>
    <property type="match status" value="1"/>
</dbReference>
<evidence type="ECO:0000313" key="10">
    <source>
        <dbReference type="EMBL" id="CAG5091253.1"/>
    </source>
</evidence>
<feature type="transmembrane region" description="Helical" evidence="7">
    <location>
        <begin position="330"/>
        <end position="353"/>
    </location>
</feature>
<feature type="transmembrane region" description="Helical" evidence="7">
    <location>
        <begin position="239"/>
        <end position="264"/>
    </location>
</feature>
<feature type="transmembrane region" description="Helical" evidence="7">
    <location>
        <begin position="407"/>
        <end position="427"/>
    </location>
</feature>
<organism evidence="10 11">
    <name type="scientific">Thermobacillus xylanilyticus</name>
    <dbReference type="NCBI Taxonomy" id="76633"/>
    <lineage>
        <taxon>Bacteria</taxon>
        <taxon>Bacillati</taxon>
        <taxon>Bacillota</taxon>
        <taxon>Bacilli</taxon>
        <taxon>Bacillales</taxon>
        <taxon>Paenibacillaceae</taxon>
        <taxon>Thermobacillus</taxon>
    </lineage>
</organism>
<feature type="transmembrane region" description="Helical" evidence="7">
    <location>
        <begin position="680"/>
        <end position="702"/>
    </location>
</feature>
<feature type="transmembrane region" description="Helical" evidence="7">
    <location>
        <begin position="771"/>
        <end position="793"/>
    </location>
</feature>
<sequence>MRKTLWGMALRLLKANRLLILFSTISILCSTLLISTMLMYTLNAQRTMEQSFREMFGEADIMVSYPPAHPDVLTKEKAERIVSLPGVEESAYVLSRFLHIGESNMPVWTIGTTSNDLTRSTYKFTSEITPSTIILNEELAQYLNVAIDDEVVIEGMVLRVSEITEDLQGSVSIAVIHYDHMQPFTEKGEYANGLMIKLAKGANALSVAQKIREIDDQLRIDLVEQNELVASNMRTLHTFIIMMSLLVLVITSLLVLSNLEILLYKLRNQIVILRSIGATTRQIGQIMLVQSFVINLVGTVFGGGASVLAMNDLFRLAERVFHMPATTENLSNMPVVLIIVAACFLIFQIFMIIPAYRSTRILPLEIAEENERLDFKHKKKHKLRGLGTALTGSALYLFGYIDENYVLFFPGLFILFIGSLLFMPYVIEKVIHGTLKVVGRRLGRHVYLTFKNMLPQVRRNAFAVISISLTLTIAVFGTTLLSTLDANNLRSLKERYEKPIMLYNRLGSESTLDHHLLRETLLKFDSIRDVQYEGALLHNYILLNDAEIKITPVAVHSPLTEGLKDDELVISEKLAAQYHLQAGDEILIGYRDAEHQDVLPTGIYRIGRVSEALNQSDYTLMTWSNPLNTKSTVTRIYIDTEDEQQALADLETVREKYPELQITTLSEALEQARAGFVQRWGIFIAVLSVIIGCSMAGVLSGLMNQVMSKRKEFAVLRTVGVSPAGIVCNILVQVCLYVGLGIVCGSILGVIVLVLVIALDPTPITFHFPTIGLTGIGMLLLTVATSAITGRHITSRNILQEMMMDGK</sequence>
<feature type="transmembrane region" description="Helical" evidence="7">
    <location>
        <begin position="383"/>
        <end position="401"/>
    </location>
</feature>
<evidence type="ECO:0000256" key="7">
    <source>
        <dbReference type="SAM" id="Phobius"/>
    </source>
</evidence>
<evidence type="ECO:0000256" key="4">
    <source>
        <dbReference type="ARBA" id="ARBA00022989"/>
    </source>
</evidence>
<evidence type="ECO:0000259" key="8">
    <source>
        <dbReference type="Pfam" id="PF02687"/>
    </source>
</evidence>
<evidence type="ECO:0000313" key="11">
    <source>
        <dbReference type="Proteomes" id="UP000681526"/>
    </source>
</evidence>